<dbReference type="KEGG" id="vg:13995202"/>
<accession>K4JS21</accession>
<proteinExistence type="predicted"/>
<dbReference type="PROSITE" id="PS51318">
    <property type="entry name" value="TAT"/>
    <property type="match status" value="1"/>
</dbReference>
<dbReference type="RefSeq" id="YP_006988508.1">
    <property type="nucleotide sequence ID" value="NC_019406.1"/>
</dbReference>
<dbReference type="OrthoDB" id="26766at10239"/>
<sequence>MNRREILLGAAAMAGASAVGLPALATVRVRGAWEDLDSDKAHAFVFWSAEANASPHRKVVRDWIKEVVDTGILYCAGDGFIGDRTVRVENLRFDVAWGKPVFNYMSGYTDEIGPSITITEHMPDGRDAVFAPVGLASTHGSTHVRAEYRDVYLVRKPLLRYEEERELRYVLGDTNGYSPNSRIGYDMRWLDDFKLKGSV</sequence>
<evidence type="ECO:0000313" key="1">
    <source>
        <dbReference type="EMBL" id="AFU88144.1"/>
    </source>
</evidence>
<protein>
    <submittedName>
        <fullName evidence="1">Putative TAT signal protein</fullName>
    </submittedName>
</protein>
<keyword evidence="2" id="KW-1185">Reference proteome</keyword>
<dbReference type="GeneID" id="13995202"/>
<organism evidence="1 2">
    <name type="scientific">Caulobacter phage CcrColossus</name>
    <dbReference type="NCBI Taxonomy" id="1211640"/>
    <lineage>
        <taxon>Viruses</taxon>
        <taxon>Duplodnaviria</taxon>
        <taxon>Heunggongvirae</taxon>
        <taxon>Uroviricota</taxon>
        <taxon>Caudoviricetes</taxon>
        <taxon>Jeanschmidtviridae</taxon>
        <taxon>Colossusvirus</taxon>
        <taxon>Colossusvirus colossus</taxon>
    </lineage>
</organism>
<dbReference type="Proteomes" id="UP000000463">
    <property type="component" value="Segment"/>
</dbReference>
<reference evidence="1 2" key="1">
    <citation type="journal article" date="2012" name="BMC Genomics">
        <title>The Caulobacter crescentus phage phiCbK: genomics of a canonical phage.</title>
        <authorList>
            <person name="Gill J.J."/>
            <person name="Berry J.D."/>
            <person name="Russell W.K."/>
            <person name="Lessor L."/>
            <person name="Escobar Garcia D.A."/>
            <person name="Hernandez D."/>
            <person name="Kane A."/>
            <person name="Keene J."/>
            <person name="Maddox M."/>
            <person name="Martin R."/>
            <person name="Mohan S."/>
            <person name="Thorn A.M."/>
            <person name="Russell D.H."/>
            <person name="Young R."/>
        </authorList>
    </citation>
    <scope>NUCLEOTIDE SEQUENCE [LARGE SCALE GENOMIC DNA]</scope>
</reference>
<gene>
    <name evidence="1" type="ORF">CcrColossus_gp274</name>
</gene>
<evidence type="ECO:0000313" key="2">
    <source>
        <dbReference type="Proteomes" id="UP000000463"/>
    </source>
</evidence>
<dbReference type="EMBL" id="JX100810">
    <property type="protein sequence ID" value="AFU88144.1"/>
    <property type="molecule type" value="Genomic_DNA"/>
</dbReference>
<name>K4JS21_9CAUD</name>
<dbReference type="InterPro" id="IPR006311">
    <property type="entry name" value="TAT_signal"/>
</dbReference>